<keyword evidence="1" id="KW-0812">Transmembrane</keyword>
<protein>
    <submittedName>
        <fullName evidence="2">Thiamine-monophosphate kinase</fullName>
        <ecNumber evidence="2">2.7.4.16</ecNumber>
    </submittedName>
</protein>
<gene>
    <name evidence="2" type="ORF">AVDCRST_MAG85-1359</name>
</gene>
<keyword evidence="1" id="KW-0472">Membrane</keyword>
<keyword evidence="1" id="KW-1133">Transmembrane helix</keyword>
<proteinExistence type="predicted"/>
<keyword evidence="2" id="KW-0808">Transferase</keyword>
<dbReference type="GO" id="GO:0009030">
    <property type="term" value="F:thiamine-phosphate kinase activity"/>
    <property type="evidence" value="ECO:0007669"/>
    <property type="project" value="UniProtKB-EC"/>
</dbReference>
<reference evidence="2" key="1">
    <citation type="submission" date="2020-02" db="EMBL/GenBank/DDBJ databases">
        <authorList>
            <person name="Meier V. D."/>
        </authorList>
    </citation>
    <scope>NUCLEOTIDE SEQUENCE</scope>
    <source>
        <strain evidence="2">AVDCRST_MAG85</strain>
    </source>
</reference>
<feature type="non-terminal residue" evidence="2">
    <location>
        <position position="72"/>
    </location>
</feature>
<keyword evidence="2" id="KW-0418">Kinase</keyword>
<organism evidence="2">
    <name type="scientific">uncultured Solirubrobacteraceae bacterium</name>
    <dbReference type="NCBI Taxonomy" id="1162706"/>
    <lineage>
        <taxon>Bacteria</taxon>
        <taxon>Bacillati</taxon>
        <taxon>Actinomycetota</taxon>
        <taxon>Thermoleophilia</taxon>
        <taxon>Solirubrobacterales</taxon>
        <taxon>Solirubrobacteraceae</taxon>
        <taxon>environmental samples</taxon>
    </lineage>
</organism>
<feature type="transmembrane region" description="Helical" evidence="1">
    <location>
        <begin position="20"/>
        <end position="40"/>
    </location>
</feature>
<evidence type="ECO:0000313" key="2">
    <source>
        <dbReference type="EMBL" id="CAA9493622.1"/>
    </source>
</evidence>
<dbReference type="EMBL" id="CADCVT010000149">
    <property type="protein sequence ID" value="CAA9493622.1"/>
    <property type="molecule type" value="Genomic_DNA"/>
</dbReference>
<evidence type="ECO:0000256" key="1">
    <source>
        <dbReference type="SAM" id="Phobius"/>
    </source>
</evidence>
<dbReference type="AlphaFoldDB" id="A0A6J4SAZ8"/>
<dbReference type="EC" id="2.7.4.16" evidence="2"/>
<accession>A0A6J4SAZ8</accession>
<sequence>MILGALFVVPDGDRALPAPLYAAALLVMAELAFWSIEAGLRLRAEPGADAPRLAAALAVAAASVPVGALALA</sequence>
<name>A0A6J4SAZ8_9ACTN</name>